<proteinExistence type="predicted"/>
<sequence length="69" mass="7236">MTPLIHPWVKSSYSSQDGGDCVEWSPAHAGTHGTVPVRDSKNPNGPALMFKPAAWSAFVAGVQAGDFPA</sequence>
<reference evidence="2 3" key="1">
    <citation type="submission" date="2019-12" db="EMBL/GenBank/DDBJ databases">
        <title>Whole genome shotgun sequence of Streptomyces hygroscopicus subsp. glebosus NBRC 13786.</title>
        <authorList>
            <person name="Ichikawa N."/>
            <person name="Kimura A."/>
            <person name="Kitahashi Y."/>
            <person name="Komaki H."/>
            <person name="Tamura T."/>
        </authorList>
    </citation>
    <scope>NUCLEOTIDE SEQUENCE [LARGE SCALE GENOMIC DNA]</scope>
    <source>
        <strain evidence="2 3">NBRC 13786</strain>
    </source>
</reference>
<protein>
    <recommendedName>
        <fullName evidence="1">DUF397 domain-containing protein</fullName>
    </recommendedName>
</protein>
<accession>A0A640SUE9</accession>
<organism evidence="2 3">
    <name type="scientific">Streptomyces glebosus</name>
    <dbReference type="NCBI Taxonomy" id="249580"/>
    <lineage>
        <taxon>Bacteria</taxon>
        <taxon>Bacillati</taxon>
        <taxon>Actinomycetota</taxon>
        <taxon>Actinomycetes</taxon>
        <taxon>Kitasatosporales</taxon>
        <taxon>Streptomycetaceae</taxon>
        <taxon>Streptomyces</taxon>
    </lineage>
</organism>
<evidence type="ECO:0000313" key="3">
    <source>
        <dbReference type="Proteomes" id="UP000430079"/>
    </source>
</evidence>
<dbReference type="Proteomes" id="UP000430079">
    <property type="component" value="Unassembled WGS sequence"/>
</dbReference>
<dbReference type="AlphaFoldDB" id="A0A640SUE9"/>
<keyword evidence="3" id="KW-1185">Reference proteome</keyword>
<evidence type="ECO:0000259" key="1">
    <source>
        <dbReference type="Pfam" id="PF04149"/>
    </source>
</evidence>
<dbReference type="EMBL" id="BLIO01000001">
    <property type="protein sequence ID" value="GFE13155.1"/>
    <property type="molecule type" value="Genomic_DNA"/>
</dbReference>
<dbReference type="RefSeq" id="WP_190145158.1">
    <property type="nucleotide sequence ID" value="NZ_BLIO01000001.1"/>
</dbReference>
<evidence type="ECO:0000313" key="2">
    <source>
        <dbReference type="EMBL" id="GFE13155.1"/>
    </source>
</evidence>
<name>A0A640SUE9_9ACTN</name>
<dbReference type="InterPro" id="IPR007278">
    <property type="entry name" value="DUF397"/>
</dbReference>
<feature type="domain" description="DUF397" evidence="1">
    <location>
        <begin position="7"/>
        <end position="63"/>
    </location>
</feature>
<dbReference type="Pfam" id="PF04149">
    <property type="entry name" value="DUF397"/>
    <property type="match status" value="1"/>
</dbReference>
<gene>
    <name evidence="2" type="ORF">Sgleb_12020</name>
</gene>
<comment type="caution">
    <text evidence="2">The sequence shown here is derived from an EMBL/GenBank/DDBJ whole genome shotgun (WGS) entry which is preliminary data.</text>
</comment>